<dbReference type="AlphaFoldDB" id="A0A916E4C0"/>
<keyword evidence="1" id="KW-1133">Transmembrane helix</keyword>
<reference evidence="2" key="1">
    <citation type="submission" date="2020-05" db="EMBL/GenBank/DDBJ databases">
        <authorList>
            <person name="Rincon C."/>
            <person name="Sanders R I."/>
            <person name="Robbins C."/>
            <person name="Chaturvedi A."/>
        </authorList>
    </citation>
    <scope>NUCLEOTIDE SEQUENCE</scope>
    <source>
        <strain evidence="2">CHB12</strain>
    </source>
</reference>
<name>A0A916E4C0_9GLOM</name>
<dbReference type="OrthoDB" id="10425829at2759"/>
<gene>
    <name evidence="2" type="ORF">CHRIB12_LOCUS7146</name>
</gene>
<evidence type="ECO:0000313" key="3">
    <source>
        <dbReference type="Proteomes" id="UP000684084"/>
    </source>
</evidence>
<keyword evidence="1" id="KW-0472">Membrane</keyword>
<organism evidence="2 3">
    <name type="scientific">Rhizophagus irregularis</name>
    <dbReference type="NCBI Taxonomy" id="588596"/>
    <lineage>
        <taxon>Eukaryota</taxon>
        <taxon>Fungi</taxon>
        <taxon>Fungi incertae sedis</taxon>
        <taxon>Mucoromycota</taxon>
        <taxon>Glomeromycotina</taxon>
        <taxon>Glomeromycetes</taxon>
        <taxon>Glomerales</taxon>
        <taxon>Glomeraceae</taxon>
        <taxon>Rhizophagus</taxon>
    </lineage>
</organism>
<sequence length="136" mass="15237">MTISENKKIDRKSHKLDDDGGGVDGGVRSIGIVLISYYLLIIIICLLLPNIQSKDLRYEPTILFGRVLQGRTKSQPGSTNIFHFTAYISSYCLGRDNWIIYCGSKKITVVPSSFHATCVIRIENILMEIRNCVVNA</sequence>
<evidence type="ECO:0000256" key="1">
    <source>
        <dbReference type="SAM" id="Phobius"/>
    </source>
</evidence>
<dbReference type="EMBL" id="CAGKOT010000012">
    <property type="protein sequence ID" value="CAB5358176.1"/>
    <property type="molecule type" value="Genomic_DNA"/>
</dbReference>
<comment type="caution">
    <text evidence="2">The sequence shown here is derived from an EMBL/GenBank/DDBJ whole genome shotgun (WGS) entry which is preliminary data.</text>
</comment>
<feature type="transmembrane region" description="Helical" evidence="1">
    <location>
        <begin position="29"/>
        <end position="48"/>
    </location>
</feature>
<accession>A0A916E4C0</accession>
<protein>
    <submittedName>
        <fullName evidence="2">Uncharacterized protein</fullName>
    </submittedName>
</protein>
<evidence type="ECO:0000313" key="2">
    <source>
        <dbReference type="EMBL" id="CAB5358176.1"/>
    </source>
</evidence>
<proteinExistence type="predicted"/>
<dbReference type="Proteomes" id="UP000684084">
    <property type="component" value="Unassembled WGS sequence"/>
</dbReference>
<keyword evidence="1" id="KW-0812">Transmembrane</keyword>